<accession>A0A8S0ZH79</accession>
<organism evidence="2 3">
    <name type="scientific">Arctia plantaginis</name>
    <name type="common">Wood tiger moth</name>
    <name type="synonym">Phalaena plantaginis</name>
    <dbReference type="NCBI Taxonomy" id="874455"/>
    <lineage>
        <taxon>Eukaryota</taxon>
        <taxon>Metazoa</taxon>
        <taxon>Ecdysozoa</taxon>
        <taxon>Arthropoda</taxon>
        <taxon>Hexapoda</taxon>
        <taxon>Insecta</taxon>
        <taxon>Pterygota</taxon>
        <taxon>Neoptera</taxon>
        <taxon>Endopterygota</taxon>
        <taxon>Lepidoptera</taxon>
        <taxon>Glossata</taxon>
        <taxon>Ditrysia</taxon>
        <taxon>Noctuoidea</taxon>
        <taxon>Erebidae</taxon>
        <taxon>Arctiinae</taxon>
        <taxon>Arctia</taxon>
    </lineage>
</organism>
<dbReference type="AlphaFoldDB" id="A0A8S0ZH79"/>
<dbReference type="OrthoDB" id="10057083at2759"/>
<feature type="compositionally biased region" description="Polar residues" evidence="1">
    <location>
        <begin position="56"/>
        <end position="67"/>
    </location>
</feature>
<name>A0A8S0ZH79_ARCPL</name>
<proteinExistence type="predicted"/>
<gene>
    <name evidence="2" type="ORF">APLA_LOCUS6022</name>
</gene>
<comment type="caution">
    <text evidence="2">The sequence shown here is derived from an EMBL/GenBank/DDBJ whole genome shotgun (WGS) entry which is preliminary data.</text>
</comment>
<evidence type="ECO:0000313" key="3">
    <source>
        <dbReference type="Proteomes" id="UP000494256"/>
    </source>
</evidence>
<evidence type="ECO:0000313" key="2">
    <source>
        <dbReference type="EMBL" id="CAB3233106.1"/>
    </source>
</evidence>
<dbReference type="Proteomes" id="UP000494256">
    <property type="component" value="Unassembled WGS sequence"/>
</dbReference>
<feature type="region of interest" description="Disordered" evidence="1">
    <location>
        <begin position="56"/>
        <end position="88"/>
    </location>
</feature>
<sequence>MLQACKVTCNVKSVCCKLFVTKGDMAVDGVGKTKTDKPSFYIKIIYQDGAPQSFQRPQSYQVQNHQQGAAERIGRGSPQPSLTRVGSS</sequence>
<dbReference type="EMBL" id="CADEBD010000292">
    <property type="protein sequence ID" value="CAB3233106.1"/>
    <property type="molecule type" value="Genomic_DNA"/>
</dbReference>
<feature type="compositionally biased region" description="Polar residues" evidence="1">
    <location>
        <begin position="78"/>
        <end position="88"/>
    </location>
</feature>
<evidence type="ECO:0000256" key="1">
    <source>
        <dbReference type="SAM" id="MobiDB-lite"/>
    </source>
</evidence>
<reference evidence="2 3" key="1">
    <citation type="submission" date="2020-04" db="EMBL/GenBank/DDBJ databases">
        <authorList>
            <person name="Wallbank WR R."/>
            <person name="Pardo Diaz C."/>
            <person name="Kozak K."/>
            <person name="Martin S."/>
            <person name="Jiggins C."/>
            <person name="Moest M."/>
            <person name="Warren A I."/>
            <person name="Byers J.R.P. K."/>
            <person name="Montejo-Kovacevich G."/>
            <person name="Yen C E."/>
        </authorList>
    </citation>
    <scope>NUCLEOTIDE SEQUENCE [LARGE SCALE GENOMIC DNA]</scope>
</reference>
<protein>
    <submittedName>
        <fullName evidence="2">Uncharacterized protein</fullName>
    </submittedName>
</protein>